<dbReference type="GO" id="GO:0009432">
    <property type="term" value="P:SOS response"/>
    <property type="evidence" value="ECO:0007669"/>
    <property type="project" value="TreeGrafter"/>
</dbReference>
<accession>A0A4R3TLY4</accession>
<dbReference type="Proteomes" id="UP000295773">
    <property type="component" value="Unassembled WGS sequence"/>
</dbReference>
<keyword evidence="6" id="KW-0067">ATP-binding</keyword>
<evidence type="ECO:0000256" key="5">
    <source>
        <dbReference type="ARBA" id="ARBA00022763"/>
    </source>
</evidence>
<evidence type="ECO:0000313" key="11">
    <source>
        <dbReference type="EMBL" id="TCU63519.1"/>
    </source>
</evidence>
<evidence type="ECO:0000256" key="8">
    <source>
        <dbReference type="ARBA" id="ARBA00033408"/>
    </source>
</evidence>
<dbReference type="GO" id="GO:0005524">
    <property type="term" value="F:ATP binding"/>
    <property type="evidence" value="ECO:0007669"/>
    <property type="project" value="UniProtKB-KW"/>
</dbReference>
<dbReference type="NCBIfam" id="TIGR00634">
    <property type="entry name" value="recN"/>
    <property type="match status" value="1"/>
</dbReference>
<evidence type="ECO:0000256" key="3">
    <source>
        <dbReference type="ARBA" id="ARBA00021315"/>
    </source>
</evidence>
<dbReference type="InterPro" id="IPR027417">
    <property type="entry name" value="P-loop_NTPase"/>
</dbReference>
<evidence type="ECO:0000256" key="2">
    <source>
        <dbReference type="ARBA" id="ARBA00009441"/>
    </source>
</evidence>
<evidence type="ECO:0000259" key="10">
    <source>
        <dbReference type="Pfam" id="PF02463"/>
    </source>
</evidence>
<dbReference type="GO" id="GO:0006310">
    <property type="term" value="P:DNA recombination"/>
    <property type="evidence" value="ECO:0007669"/>
    <property type="project" value="InterPro"/>
</dbReference>
<evidence type="ECO:0000256" key="4">
    <source>
        <dbReference type="ARBA" id="ARBA00022741"/>
    </source>
</evidence>
<evidence type="ECO:0000256" key="1">
    <source>
        <dbReference type="ARBA" id="ARBA00003618"/>
    </source>
</evidence>
<reference evidence="11 12" key="1">
    <citation type="submission" date="2019-03" db="EMBL/GenBank/DDBJ databases">
        <title>Genomic Encyclopedia of Type Strains, Phase IV (KMG-IV): sequencing the most valuable type-strain genomes for metagenomic binning, comparative biology and taxonomic classification.</title>
        <authorList>
            <person name="Goeker M."/>
        </authorList>
    </citation>
    <scope>NUCLEOTIDE SEQUENCE [LARGE SCALE GENOMIC DNA]</scope>
    <source>
        <strain evidence="11 12">DSM 29481</strain>
    </source>
</reference>
<dbReference type="CDD" id="cd03241">
    <property type="entry name" value="ABC_RecN"/>
    <property type="match status" value="2"/>
</dbReference>
<comment type="function">
    <text evidence="1 9">May be involved in recombinational repair of damaged DNA.</text>
</comment>
<keyword evidence="7 9" id="KW-0234">DNA repair</keyword>
<sequence>MLTQIYVKDFILLDHVNLTLEDHMSAFTGETGAGKSLLMDAIGILKGDRISASMVKDGKDKAIIEGAFLVPSHHAVRSLLDEAGYTLEDDLLIVTREFSKEGKSVARINQRTTTIAFLKEVMAALVDLHSQHDTQYLLNPKYHLSLLDRFLQQDALREDVRDTYRVFKKCDDELSQLLHADYSEDDLEFLTFQLNEIDEAMLKGNELDELEEELRHMMGYEKVSAGLHAAIQLLDEEEGGLPIIYEAAHQLSGLHYDETLDTYAQKLNDAYYVMQDLTEEIKEYAQSLEFDEEHFHELQNRISYIHKIFRKYGGSYDAVCEKRDELDRTIDGILHRQDAITKLEKARQKAYAAYEAQAKQLHTLRVAKAKELEELVVTQLRDLELPNARFHVSIETFAGNATGMDKVEFLISMNAGERLKSLSATASGGELSRFMLGMKTVFTRLQGIETVIFDEIDTGVSGNVAFAIGKKMQELAKDVQVFCVTHLAPVAACADHHYVVEKLQENDHVKTQIHVLDEQERIIQLASISSASQSVSAHAMAKELLEKARRD</sequence>
<name>A0A4R3TLY4_9FIRM</name>
<comment type="caution">
    <text evidence="11">The sequence shown here is derived from an EMBL/GenBank/DDBJ whole genome shotgun (WGS) entry which is preliminary data.</text>
</comment>
<dbReference type="RefSeq" id="WP_132223308.1">
    <property type="nucleotide sequence ID" value="NZ_JANKBG010000001.1"/>
</dbReference>
<dbReference type="AlphaFoldDB" id="A0A4R3TLY4"/>
<evidence type="ECO:0000256" key="6">
    <source>
        <dbReference type="ARBA" id="ARBA00022840"/>
    </source>
</evidence>
<organism evidence="11 12">
    <name type="scientific">Longicatena caecimuris</name>
    <dbReference type="NCBI Taxonomy" id="1796635"/>
    <lineage>
        <taxon>Bacteria</taxon>
        <taxon>Bacillati</taxon>
        <taxon>Bacillota</taxon>
        <taxon>Erysipelotrichia</taxon>
        <taxon>Erysipelotrichales</taxon>
        <taxon>Erysipelotrichaceae</taxon>
        <taxon>Longicatena</taxon>
    </lineage>
</organism>
<dbReference type="GO" id="GO:0043590">
    <property type="term" value="C:bacterial nucleoid"/>
    <property type="evidence" value="ECO:0007669"/>
    <property type="project" value="TreeGrafter"/>
</dbReference>
<dbReference type="GO" id="GO:0006281">
    <property type="term" value="P:DNA repair"/>
    <property type="evidence" value="ECO:0007669"/>
    <property type="project" value="UniProtKB-KW"/>
</dbReference>
<dbReference type="InterPro" id="IPR003395">
    <property type="entry name" value="RecF/RecN/SMC_N"/>
</dbReference>
<dbReference type="Gene3D" id="3.40.50.300">
    <property type="entry name" value="P-loop containing nucleotide triphosphate hydrolases"/>
    <property type="match status" value="2"/>
</dbReference>
<dbReference type="PANTHER" id="PTHR11059:SF0">
    <property type="entry name" value="DNA REPAIR PROTEIN RECN"/>
    <property type="match status" value="1"/>
</dbReference>
<keyword evidence="4" id="KW-0547">Nucleotide-binding</keyword>
<protein>
    <recommendedName>
        <fullName evidence="3 9">DNA repair protein RecN</fullName>
    </recommendedName>
    <alternativeName>
        <fullName evidence="8 9">Recombination protein N</fullName>
    </alternativeName>
</protein>
<evidence type="ECO:0000256" key="9">
    <source>
        <dbReference type="PIRNR" id="PIRNR003128"/>
    </source>
</evidence>
<feature type="domain" description="RecF/RecN/SMC N-terminal" evidence="10">
    <location>
        <begin position="1"/>
        <end position="504"/>
    </location>
</feature>
<keyword evidence="5 9" id="KW-0227">DNA damage</keyword>
<dbReference type="PANTHER" id="PTHR11059">
    <property type="entry name" value="DNA REPAIR PROTEIN RECN"/>
    <property type="match status" value="1"/>
</dbReference>
<proteinExistence type="inferred from homology"/>
<dbReference type="EMBL" id="SMBP01000001">
    <property type="protein sequence ID" value="TCU63519.1"/>
    <property type="molecule type" value="Genomic_DNA"/>
</dbReference>
<gene>
    <name evidence="11" type="ORF">EDD61_101171</name>
</gene>
<evidence type="ECO:0000313" key="12">
    <source>
        <dbReference type="Proteomes" id="UP000295773"/>
    </source>
</evidence>
<evidence type="ECO:0000256" key="7">
    <source>
        <dbReference type="ARBA" id="ARBA00023204"/>
    </source>
</evidence>
<dbReference type="PIRSF" id="PIRSF003128">
    <property type="entry name" value="RecN"/>
    <property type="match status" value="1"/>
</dbReference>
<comment type="similarity">
    <text evidence="2 9">Belongs to the RecN family.</text>
</comment>
<dbReference type="SUPFAM" id="SSF52540">
    <property type="entry name" value="P-loop containing nucleoside triphosphate hydrolases"/>
    <property type="match status" value="1"/>
</dbReference>
<dbReference type="Pfam" id="PF02463">
    <property type="entry name" value="SMC_N"/>
    <property type="match status" value="1"/>
</dbReference>
<dbReference type="InterPro" id="IPR004604">
    <property type="entry name" value="DNA_recomb/repair_RecN"/>
</dbReference>
<keyword evidence="12" id="KW-1185">Reference proteome</keyword>